<name>A0A820MR28_9BILA</name>
<sequence length="53" mass="5979">MSVLAEVTCAVCNIRSAEQESIKMPMSEIPNMHLLKISDELKNLFINTQSSPW</sequence>
<evidence type="ECO:0000313" key="1">
    <source>
        <dbReference type="EMBL" id="CAF4376441.1"/>
    </source>
</evidence>
<organism evidence="1 2">
    <name type="scientific">Adineta steineri</name>
    <dbReference type="NCBI Taxonomy" id="433720"/>
    <lineage>
        <taxon>Eukaryota</taxon>
        <taxon>Metazoa</taxon>
        <taxon>Spiralia</taxon>
        <taxon>Gnathifera</taxon>
        <taxon>Rotifera</taxon>
        <taxon>Eurotatoria</taxon>
        <taxon>Bdelloidea</taxon>
        <taxon>Adinetida</taxon>
        <taxon>Adinetidae</taxon>
        <taxon>Adineta</taxon>
    </lineage>
</organism>
<dbReference type="AlphaFoldDB" id="A0A820MR28"/>
<comment type="caution">
    <text evidence="1">The sequence shown here is derived from an EMBL/GenBank/DDBJ whole genome shotgun (WGS) entry which is preliminary data.</text>
</comment>
<feature type="non-terminal residue" evidence="1">
    <location>
        <position position="53"/>
    </location>
</feature>
<evidence type="ECO:0000313" key="2">
    <source>
        <dbReference type="Proteomes" id="UP000663868"/>
    </source>
</evidence>
<dbReference type="Proteomes" id="UP000663868">
    <property type="component" value="Unassembled WGS sequence"/>
</dbReference>
<dbReference type="EMBL" id="CAJOBB010021461">
    <property type="protein sequence ID" value="CAF4376441.1"/>
    <property type="molecule type" value="Genomic_DNA"/>
</dbReference>
<accession>A0A820MR28</accession>
<reference evidence="1" key="1">
    <citation type="submission" date="2021-02" db="EMBL/GenBank/DDBJ databases">
        <authorList>
            <person name="Nowell W R."/>
        </authorList>
    </citation>
    <scope>NUCLEOTIDE SEQUENCE</scope>
</reference>
<protein>
    <submittedName>
        <fullName evidence="1">Uncharacterized protein</fullName>
    </submittedName>
</protein>
<gene>
    <name evidence="1" type="ORF">KXQ929_LOCUS49655</name>
</gene>
<proteinExistence type="predicted"/>